<dbReference type="SUPFAM" id="SSF54862">
    <property type="entry name" value="4Fe-4S ferredoxins"/>
    <property type="match status" value="1"/>
</dbReference>
<feature type="non-terminal residue" evidence="2">
    <location>
        <position position="43"/>
    </location>
</feature>
<dbReference type="AlphaFoldDB" id="A0A842JB64"/>
<accession>A0A842JB64</accession>
<protein>
    <submittedName>
        <fullName evidence="2">Oxidoreductase</fullName>
    </submittedName>
</protein>
<evidence type="ECO:0000313" key="3">
    <source>
        <dbReference type="Proteomes" id="UP000587396"/>
    </source>
</evidence>
<organism evidence="2 3">
    <name type="scientific">Gordonibacter massiliensis</name>
    <name type="common">ex Traore et al. 2017</name>
    <dbReference type="NCBI Taxonomy" id="1841863"/>
    <lineage>
        <taxon>Bacteria</taxon>
        <taxon>Bacillati</taxon>
        <taxon>Actinomycetota</taxon>
        <taxon>Coriobacteriia</taxon>
        <taxon>Eggerthellales</taxon>
        <taxon>Eggerthellaceae</taxon>
        <taxon>Gordonibacter</taxon>
    </lineage>
</organism>
<evidence type="ECO:0000313" key="2">
    <source>
        <dbReference type="EMBL" id="MBC2889103.1"/>
    </source>
</evidence>
<evidence type="ECO:0000259" key="1">
    <source>
        <dbReference type="PROSITE" id="PS51379"/>
    </source>
</evidence>
<dbReference type="InterPro" id="IPR017896">
    <property type="entry name" value="4Fe4S_Fe-S-bd"/>
</dbReference>
<dbReference type="Gene3D" id="3.30.70.20">
    <property type="match status" value="1"/>
</dbReference>
<gene>
    <name evidence="2" type="ORF">H7313_07040</name>
</gene>
<dbReference type="PROSITE" id="PS51379">
    <property type="entry name" value="4FE4S_FER_2"/>
    <property type="match status" value="1"/>
</dbReference>
<name>A0A842JB64_9ACTN</name>
<proteinExistence type="predicted"/>
<dbReference type="Proteomes" id="UP000587396">
    <property type="component" value="Unassembled WGS sequence"/>
</dbReference>
<keyword evidence="3" id="KW-1185">Reference proteome</keyword>
<dbReference type="EMBL" id="JACMSE010000003">
    <property type="protein sequence ID" value="MBC2889103.1"/>
    <property type="molecule type" value="Genomic_DNA"/>
</dbReference>
<sequence>MGKAFIIDVAKCSGCRNCQIACKDEHVDNDWSPWAKPQPDTGQ</sequence>
<comment type="caution">
    <text evidence="2">The sequence shown here is derived from an EMBL/GenBank/DDBJ whole genome shotgun (WGS) entry which is preliminary data.</text>
</comment>
<reference evidence="2 3" key="1">
    <citation type="submission" date="2020-08" db="EMBL/GenBank/DDBJ databases">
        <authorList>
            <person name="Liu C."/>
            <person name="Sun Q."/>
        </authorList>
    </citation>
    <scope>NUCLEOTIDE SEQUENCE [LARGE SCALE GENOMIC DNA]</scope>
    <source>
        <strain evidence="2 3">N22</strain>
    </source>
</reference>
<feature type="domain" description="4Fe-4S ferredoxin-type" evidence="1">
    <location>
        <begin position="3"/>
        <end position="32"/>
    </location>
</feature>